<comment type="caution">
    <text evidence="2">The sequence shown here is derived from an EMBL/GenBank/DDBJ whole genome shotgun (WGS) entry which is preliminary data.</text>
</comment>
<evidence type="ECO:0000313" key="2">
    <source>
        <dbReference type="EMBL" id="GER54636.1"/>
    </source>
</evidence>
<feature type="compositionally biased region" description="Basic and acidic residues" evidence="1">
    <location>
        <begin position="186"/>
        <end position="211"/>
    </location>
</feature>
<protein>
    <submittedName>
        <fullName evidence="2">L-aspartate oxidase</fullName>
    </submittedName>
</protein>
<feature type="region of interest" description="Disordered" evidence="1">
    <location>
        <begin position="181"/>
        <end position="211"/>
    </location>
</feature>
<dbReference type="Proteomes" id="UP000325081">
    <property type="component" value="Unassembled WGS sequence"/>
</dbReference>
<organism evidence="2 3">
    <name type="scientific">Striga asiatica</name>
    <name type="common">Asiatic witchweed</name>
    <name type="synonym">Buchnera asiatica</name>
    <dbReference type="NCBI Taxonomy" id="4170"/>
    <lineage>
        <taxon>Eukaryota</taxon>
        <taxon>Viridiplantae</taxon>
        <taxon>Streptophyta</taxon>
        <taxon>Embryophyta</taxon>
        <taxon>Tracheophyta</taxon>
        <taxon>Spermatophyta</taxon>
        <taxon>Magnoliopsida</taxon>
        <taxon>eudicotyledons</taxon>
        <taxon>Gunneridae</taxon>
        <taxon>Pentapetalae</taxon>
        <taxon>asterids</taxon>
        <taxon>lamiids</taxon>
        <taxon>Lamiales</taxon>
        <taxon>Orobanchaceae</taxon>
        <taxon>Buchnereae</taxon>
        <taxon>Striga</taxon>
    </lineage>
</organism>
<dbReference type="EMBL" id="BKCP01011304">
    <property type="protein sequence ID" value="GER54636.1"/>
    <property type="molecule type" value="Genomic_DNA"/>
</dbReference>
<gene>
    <name evidence="2" type="ORF">STAS_32247</name>
</gene>
<proteinExistence type="predicted"/>
<dbReference type="AlphaFoldDB" id="A0A5A7RBI5"/>
<keyword evidence="3" id="KW-1185">Reference proteome</keyword>
<evidence type="ECO:0000256" key="1">
    <source>
        <dbReference type="SAM" id="MobiDB-lite"/>
    </source>
</evidence>
<sequence>MCITDFTTSYKLSSVVHQSQDPSAPFPLAFRTSKIVVLSKLCSTIGATEVYSWRENIGVLVAGGATRTWRRIAFSRTLPFDKISLIPPCIYHKFDLATAGFAIDNPTCDSSLVGVEFHPLAPLLAGPLHHREVLRHHHRLTLTDLAVQHRPTPVVHNLHPGRTARDVQEAVCFHEPVQRHSRVLPKKKETQASEEVKADTKKRMPYDDRLL</sequence>
<reference evidence="3" key="1">
    <citation type="journal article" date="2019" name="Curr. Biol.">
        <title>Genome Sequence of Striga asiatica Provides Insight into the Evolution of Plant Parasitism.</title>
        <authorList>
            <person name="Yoshida S."/>
            <person name="Kim S."/>
            <person name="Wafula E.K."/>
            <person name="Tanskanen J."/>
            <person name="Kim Y.M."/>
            <person name="Honaas L."/>
            <person name="Yang Z."/>
            <person name="Spallek T."/>
            <person name="Conn C.E."/>
            <person name="Ichihashi Y."/>
            <person name="Cheong K."/>
            <person name="Cui S."/>
            <person name="Der J.P."/>
            <person name="Gundlach H."/>
            <person name="Jiao Y."/>
            <person name="Hori C."/>
            <person name="Ishida J.K."/>
            <person name="Kasahara H."/>
            <person name="Kiba T."/>
            <person name="Kim M.S."/>
            <person name="Koo N."/>
            <person name="Laohavisit A."/>
            <person name="Lee Y.H."/>
            <person name="Lumba S."/>
            <person name="McCourt P."/>
            <person name="Mortimer J.C."/>
            <person name="Mutuku J.M."/>
            <person name="Nomura T."/>
            <person name="Sasaki-Sekimoto Y."/>
            <person name="Seto Y."/>
            <person name="Wang Y."/>
            <person name="Wakatake T."/>
            <person name="Sakakibara H."/>
            <person name="Demura T."/>
            <person name="Yamaguchi S."/>
            <person name="Yoneyama K."/>
            <person name="Manabe R.I."/>
            <person name="Nelson D.C."/>
            <person name="Schulman A.H."/>
            <person name="Timko M.P."/>
            <person name="dePamphilis C.W."/>
            <person name="Choi D."/>
            <person name="Shirasu K."/>
        </authorList>
    </citation>
    <scope>NUCLEOTIDE SEQUENCE [LARGE SCALE GENOMIC DNA]</scope>
    <source>
        <strain evidence="3">cv. UVA1</strain>
    </source>
</reference>
<evidence type="ECO:0000313" key="3">
    <source>
        <dbReference type="Proteomes" id="UP000325081"/>
    </source>
</evidence>
<name>A0A5A7RBI5_STRAF</name>
<accession>A0A5A7RBI5</accession>